<proteinExistence type="predicted"/>
<evidence type="ECO:0000313" key="3">
    <source>
        <dbReference type="Proteomes" id="UP000784294"/>
    </source>
</evidence>
<gene>
    <name evidence="2" type="ORF">PXEA_LOCUS2202</name>
</gene>
<accession>A0A448WD73</accession>
<feature type="compositionally biased region" description="Basic residues" evidence="1">
    <location>
        <begin position="143"/>
        <end position="165"/>
    </location>
</feature>
<organism evidence="2 3">
    <name type="scientific">Protopolystoma xenopodis</name>
    <dbReference type="NCBI Taxonomy" id="117903"/>
    <lineage>
        <taxon>Eukaryota</taxon>
        <taxon>Metazoa</taxon>
        <taxon>Spiralia</taxon>
        <taxon>Lophotrochozoa</taxon>
        <taxon>Platyhelminthes</taxon>
        <taxon>Monogenea</taxon>
        <taxon>Polyopisthocotylea</taxon>
        <taxon>Polystomatidea</taxon>
        <taxon>Polystomatidae</taxon>
        <taxon>Protopolystoma</taxon>
    </lineage>
</organism>
<dbReference type="AlphaFoldDB" id="A0A448WD73"/>
<evidence type="ECO:0000256" key="1">
    <source>
        <dbReference type="SAM" id="MobiDB-lite"/>
    </source>
</evidence>
<dbReference type="EMBL" id="CAAALY010004677">
    <property type="protein sequence ID" value="VEL08762.1"/>
    <property type="molecule type" value="Genomic_DNA"/>
</dbReference>
<comment type="caution">
    <text evidence="2">The sequence shown here is derived from an EMBL/GenBank/DDBJ whole genome shotgun (WGS) entry which is preliminary data.</text>
</comment>
<protein>
    <submittedName>
        <fullName evidence="2">Uncharacterized protein</fullName>
    </submittedName>
</protein>
<feature type="region of interest" description="Disordered" evidence="1">
    <location>
        <begin position="141"/>
        <end position="169"/>
    </location>
</feature>
<evidence type="ECO:0000313" key="2">
    <source>
        <dbReference type="EMBL" id="VEL08762.1"/>
    </source>
</evidence>
<name>A0A448WD73_9PLAT</name>
<keyword evidence="3" id="KW-1185">Reference proteome</keyword>
<dbReference type="Proteomes" id="UP000784294">
    <property type="component" value="Unassembled WGS sequence"/>
</dbReference>
<reference evidence="2" key="1">
    <citation type="submission" date="2018-11" db="EMBL/GenBank/DDBJ databases">
        <authorList>
            <consortium name="Pathogen Informatics"/>
        </authorList>
    </citation>
    <scope>NUCLEOTIDE SEQUENCE</scope>
</reference>
<sequence length="186" mass="20792">MGKAFQLSSSAIHAYGLDILQASSFPSCHTRRLLTPVLFHYPQVGILNHTLSCPFFLASEHFRAVTIFCFLNILILLSINVWPTSDSLFQQSRCLAIAFTPTLPHKLDTLLPILFIFNHIILNSSTTISIPFTISHPTTLRHATPRHTTPRHTVPRHVTSRHTTPHHAISGRATTHLAPLQCTLIP</sequence>